<proteinExistence type="predicted"/>
<gene>
    <name evidence="1" type="ORF">PALI_a0004</name>
</gene>
<organism evidence="1 2">
    <name type="scientific">Pseudoalteromonas aliena SW19</name>
    <dbReference type="NCBI Taxonomy" id="1314866"/>
    <lineage>
        <taxon>Bacteria</taxon>
        <taxon>Pseudomonadati</taxon>
        <taxon>Pseudomonadota</taxon>
        <taxon>Gammaproteobacteria</taxon>
        <taxon>Alteromonadales</taxon>
        <taxon>Pseudoalteromonadaceae</taxon>
        <taxon>Pseudoalteromonas</taxon>
    </lineage>
</organism>
<evidence type="ECO:0008006" key="3">
    <source>
        <dbReference type="Google" id="ProtNLM"/>
    </source>
</evidence>
<comment type="caution">
    <text evidence="1">The sequence shown here is derived from an EMBL/GenBank/DDBJ whole genome shotgun (WGS) entry which is preliminary data.</text>
</comment>
<accession>A0ABR9DWY2</accession>
<keyword evidence="2" id="KW-1185">Reference proteome</keyword>
<sequence length="37" mass="4536">MRLSNAFKALYNRDTPEYELFYVEYSGWIDGLLFERK</sequence>
<dbReference type="Proteomes" id="UP000648482">
    <property type="component" value="Unassembled WGS sequence"/>
</dbReference>
<dbReference type="EMBL" id="AQGU01000025">
    <property type="protein sequence ID" value="MBE0358845.1"/>
    <property type="molecule type" value="Genomic_DNA"/>
</dbReference>
<name>A0ABR9DWY2_9GAMM</name>
<evidence type="ECO:0000313" key="1">
    <source>
        <dbReference type="EMBL" id="MBE0358845.1"/>
    </source>
</evidence>
<reference evidence="1 2" key="1">
    <citation type="submission" date="2015-06" db="EMBL/GenBank/DDBJ databases">
        <title>Genome sequence of Pseudoalteromonas aliena.</title>
        <authorList>
            <person name="Xie B.-B."/>
            <person name="Rong J.-C."/>
            <person name="Qin Q.-L."/>
            <person name="Zhang Y.-Z."/>
        </authorList>
    </citation>
    <scope>NUCLEOTIDE SEQUENCE [LARGE SCALE GENOMIC DNA]</scope>
    <source>
        <strain evidence="1 2">SW19</strain>
    </source>
</reference>
<evidence type="ECO:0000313" key="2">
    <source>
        <dbReference type="Proteomes" id="UP000648482"/>
    </source>
</evidence>
<protein>
    <recommendedName>
        <fullName evidence="3">SAM-dependent methyltransferase</fullName>
    </recommendedName>
</protein>